<protein>
    <submittedName>
        <fullName evidence="2">Uncharacterized protein</fullName>
    </submittedName>
</protein>
<feature type="region of interest" description="Disordered" evidence="1">
    <location>
        <begin position="74"/>
        <end position="101"/>
    </location>
</feature>
<sequence length="101" mass="11137">MDVIRRGAETTPNTSSLAMDSIMNFGDLQPGDLFTFKPLIGMPWSDRKVDRKTTDRTFHRADKVLSIRIIGSTMTPVTPESSDTMASSQSRRGQVATFAIA</sequence>
<feature type="compositionally biased region" description="Polar residues" evidence="1">
    <location>
        <begin position="74"/>
        <end position="92"/>
    </location>
</feature>
<accession>A0ABU8XJ99</accession>
<comment type="caution">
    <text evidence="2">The sequence shown here is derived from an EMBL/GenBank/DDBJ whole genome shotgun (WGS) entry which is preliminary data.</text>
</comment>
<evidence type="ECO:0000313" key="3">
    <source>
        <dbReference type="Proteomes" id="UP001367030"/>
    </source>
</evidence>
<reference evidence="2 3" key="1">
    <citation type="submission" date="2024-03" db="EMBL/GenBank/DDBJ databases">
        <title>Novel species of the genus Variovorax.</title>
        <authorList>
            <person name="Liu Q."/>
            <person name="Xin Y.-H."/>
        </authorList>
    </citation>
    <scope>NUCLEOTIDE SEQUENCE [LARGE SCALE GENOMIC DNA]</scope>
    <source>
        <strain evidence="2 3">KACC 18901</strain>
    </source>
</reference>
<organism evidence="2 3">
    <name type="scientific">Variovorax robiniae</name>
    <dbReference type="NCBI Taxonomy" id="1836199"/>
    <lineage>
        <taxon>Bacteria</taxon>
        <taxon>Pseudomonadati</taxon>
        <taxon>Pseudomonadota</taxon>
        <taxon>Betaproteobacteria</taxon>
        <taxon>Burkholderiales</taxon>
        <taxon>Comamonadaceae</taxon>
        <taxon>Variovorax</taxon>
    </lineage>
</organism>
<proteinExistence type="predicted"/>
<evidence type="ECO:0000256" key="1">
    <source>
        <dbReference type="SAM" id="MobiDB-lite"/>
    </source>
</evidence>
<keyword evidence="3" id="KW-1185">Reference proteome</keyword>
<name>A0ABU8XJ99_9BURK</name>
<dbReference type="Proteomes" id="UP001367030">
    <property type="component" value="Unassembled WGS sequence"/>
</dbReference>
<gene>
    <name evidence="2" type="ORF">WKW79_35730</name>
</gene>
<dbReference type="EMBL" id="JBBKZS010000045">
    <property type="protein sequence ID" value="MEJ8859946.1"/>
    <property type="molecule type" value="Genomic_DNA"/>
</dbReference>
<dbReference type="RefSeq" id="WP_340339979.1">
    <property type="nucleotide sequence ID" value="NZ_JBBKZS010000045.1"/>
</dbReference>
<evidence type="ECO:0000313" key="2">
    <source>
        <dbReference type="EMBL" id="MEJ8859946.1"/>
    </source>
</evidence>